<keyword evidence="2" id="KW-1185">Reference proteome</keyword>
<protein>
    <submittedName>
        <fullName evidence="1">Uncharacterized protein</fullName>
    </submittedName>
</protein>
<dbReference type="EMBL" id="BAAAZR010000031">
    <property type="protein sequence ID" value="GAA3832141.1"/>
    <property type="molecule type" value="Genomic_DNA"/>
</dbReference>
<accession>A0ABP7J1R4</accession>
<proteinExistence type="predicted"/>
<name>A0ABP7J1R4_9ACTN</name>
<organism evidence="1 2">
    <name type="scientific">Sphaerisporangium flaviroseum</name>
    <dbReference type="NCBI Taxonomy" id="509199"/>
    <lineage>
        <taxon>Bacteria</taxon>
        <taxon>Bacillati</taxon>
        <taxon>Actinomycetota</taxon>
        <taxon>Actinomycetes</taxon>
        <taxon>Streptosporangiales</taxon>
        <taxon>Streptosporangiaceae</taxon>
        <taxon>Sphaerisporangium</taxon>
    </lineage>
</organism>
<gene>
    <name evidence="1" type="ORF">GCM10022226_61670</name>
</gene>
<sequence length="71" mass="7446">MASCAEMCTTSQRPRWRGGVHVVHEVHAPAGADADGVRRFNVGADERTEPVALALLPVALLDEVGVASASH</sequence>
<evidence type="ECO:0000313" key="1">
    <source>
        <dbReference type="EMBL" id="GAA3832141.1"/>
    </source>
</evidence>
<evidence type="ECO:0000313" key="2">
    <source>
        <dbReference type="Proteomes" id="UP001500888"/>
    </source>
</evidence>
<comment type="caution">
    <text evidence="1">The sequence shown here is derived from an EMBL/GenBank/DDBJ whole genome shotgun (WGS) entry which is preliminary data.</text>
</comment>
<reference evidence="2" key="1">
    <citation type="journal article" date="2019" name="Int. J. Syst. Evol. Microbiol.">
        <title>The Global Catalogue of Microorganisms (GCM) 10K type strain sequencing project: providing services to taxonomists for standard genome sequencing and annotation.</title>
        <authorList>
            <consortium name="The Broad Institute Genomics Platform"/>
            <consortium name="The Broad Institute Genome Sequencing Center for Infectious Disease"/>
            <person name="Wu L."/>
            <person name="Ma J."/>
        </authorList>
    </citation>
    <scope>NUCLEOTIDE SEQUENCE [LARGE SCALE GENOMIC DNA]</scope>
    <source>
        <strain evidence="2">JCM 16908</strain>
    </source>
</reference>
<dbReference type="Proteomes" id="UP001500888">
    <property type="component" value="Unassembled WGS sequence"/>
</dbReference>